<evidence type="ECO:0000256" key="1">
    <source>
        <dbReference type="ARBA" id="ARBA00005256"/>
    </source>
</evidence>
<dbReference type="SUPFAM" id="SSF50156">
    <property type="entry name" value="PDZ domain-like"/>
    <property type="match status" value="1"/>
</dbReference>
<feature type="domain" description="Nas2 N-terminal" evidence="5">
    <location>
        <begin position="17"/>
        <end position="92"/>
    </location>
</feature>
<dbReference type="GO" id="GO:0005634">
    <property type="term" value="C:nucleus"/>
    <property type="evidence" value="ECO:0007669"/>
    <property type="project" value="TreeGrafter"/>
</dbReference>
<feature type="domain" description="PDZ" evidence="4">
    <location>
        <begin position="113"/>
        <end position="170"/>
    </location>
</feature>
<dbReference type="InterPro" id="IPR036034">
    <property type="entry name" value="PDZ_sf"/>
</dbReference>
<dbReference type="HOGENOM" id="CLU_073146_0_0_1"/>
<organism evidence="6 7">
    <name type="scientific">Jaapia argillacea MUCL 33604</name>
    <dbReference type="NCBI Taxonomy" id="933084"/>
    <lineage>
        <taxon>Eukaryota</taxon>
        <taxon>Fungi</taxon>
        <taxon>Dikarya</taxon>
        <taxon>Basidiomycota</taxon>
        <taxon>Agaricomycotina</taxon>
        <taxon>Agaricomycetes</taxon>
        <taxon>Agaricomycetidae</taxon>
        <taxon>Jaapiales</taxon>
        <taxon>Jaapiaceae</taxon>
        <taxon>Jaapia</taxon>
    </lineage>
</organism>
<dbReference type="FunCoup" id="A0A067QFP6">
    <property type="interactions" value="705"/>
</dbReference>
<dbReference type="GO" id="GO:0070682">
    <property type="term" value="P:proteasome regulatory particle assembly"/>
    <property type="evidence" value="ECO:0007669"/>
    <property type="project" value="InterPro"/>
</dbReference>
<comment type="similarity">
    <text evidence="1">Belongs to the proteasome subunit p27 family.</text>
</comment>
<gene>
    <name evidence="6" type="ORF">JAAARDRAFT_76237</name>
</gene>
<dbReference type="InterPro" id="IPR040815">
    <property type="entry name" value="Nas2_N"/>
</dbReference>
<evidence type="ECO:0000256" key="2">
    <source>
        <dbReference type="ARBA" id="ARBA00023186"/>
    </source>
</evidence>
<dbReference type="PANTHER" id="PTHR12651">
    <property type="entry name" value="26S PROTEASOME NON-ATPASE REGULATORY SUBUNIT 9"/>
    <property type="match status" value="1"/>
</dbReference>
<dbReference type="Pfam" id="PF17820">
    <property type="entry name" value="PDZ_6"/>
    <property type="match status" value="1"/>
</dbReference>
<protein>
    <recommendedName>
        <fullName evidence="3">Probable 26S proteasome regulatory subunit p27</fullName>
    </recommendedName>
</protein>
<keyword evidence="7" id="KW-1185">Reference proteome</keyword>
<dbReference type="Gene3D" id="2.30.42.10">
    <property type="match status" value="1"/>
</dbReference>
<evidence type="ECO:0000313" key="7">
    <source>
        <dbReference type="Proteomes" id="UP000027265"/>
    </source>
</evidence>
<accession>A0A067QFP6</accession>
<dbReference type="Proteomes" id="UP000027265">
    <property type="component" value="Unassembled WGS sequence"/>
</dbReference>
<dbReference type="InterPro" id="IPR035269">
    <property type="entry name" value="PSMD9"/>
</dbReference>
<sequence length="201" mass="21491">MGFMLPSPTSPAEQARVLIARKDAIQAEIEEKLSILAANQSTMNTALVDPDGFPRADIDVWAVRMARVRVIELRNDLAGVMDEIGKALEGVYGQRGGAPPVTEQPSLVPFARVDSVASGSPAASAGLQTEDLIVKFGHLNVTSFPGTSLQPLAELVALSENRELRVTVLRSNETVALAFTPRKGWGGRGMLGCHIVPYSSR</sequence>
<dbReference type="GO" id="GO:0005737">
    <property type="term" value="C:cytoplasm"/>
    <property type="evidence" value="ECO:0007669"/>
    <property type="project" value="TreeGrafter"/>
</dbReference>
<dbReference type="InterPro" id="IPR041489">
    <property type="entry name" value="PDZ_6"/>
</dbReference>
<dbReference type="AlphaFoldDB" id="A0A067QFP6"/>
<name>A0A067QFP6_9AGAM</name>
<dbReference type="FunFam" id="2.30.42.10:FF:000107">
    <property type="entry name" value="26S proteasome non-ATPase regulatory subunit 9"/>
    <property type="match status" value="1"/>
</dbReference>
<evidence type="ECO:0000259" key="5">
    <source>
        <dbReference type="Pfam" id="PF18265"/>
    </source>
</evidence>
<dbReference type="EMBL" id="KL197711">
    <property type="protein sequence ID" value="KDQ62342.1"/>
    <property type="molecule type" value="Genomic_DNA"/>
</dbReference>
<evidence type="ECO:0000313" key="6">
    <source>
        <dbReference type="EMBL" id="KDQ62342.1"/>
    </source>
</evidence>
<dbReference type="OrthoDB" id="72325at2759"/>
<dbReference type="PANTHER" id="PTHR12651:SF1">
    <property type="entry name" value="26S PROTEASOME NON-ATPASE REGULATORY SUBUNIT 9"/>
    <property type="match status" value="1"/>
</dbReference>
<proteinExistence type="inferred from homology"/>
<keyword evidence="2" id="KW-0143">Chaperone</keyword>
<evidence type="ECO:0000259" key="4">
    <source>
        <dbReference type="Pfam" id="PF17820"/>
    </source>
</evidence>
<dbReference type="STRING" id="933084.A0A067QFP6"/>
<reference evidence="7" key="1">
    <citation type="journal article" date="2014" name="Proc. Natl. Acad. Sci. U.S.A.">
        <title>Extensive sampling of basidiomycete genomes demonstrates inadequacy of the white-rot/brown-rot paradigm for wood decay fungi.</title>
        <authorList>
            <person name="Riley R."/>
            <person name="Salamov A.A."/>
            <person name="Brown D.W."/>
            <person name="Nagy L.G."/>
            <person name="Floudas D."/>
            <person name="Held B.W."/>
            <person name="Levasseur A."/>
            <person name="Lombard V."/>
            <person name="Morin E."/>
            <person name="Otillar R."/>
            <person name="Lindquist E.A."/>
            <person name="Sun H."/>
            <person name="LaButti K.M."/>
            <person name="Schmutz J."/>
            <person name="Jabbour D."/>
            <person name="Luo H."/>
            <person name="Baker S.E."/>
            <person name="Pisabarro A.G."/>
            <person name="Walton J.D."/>
            <person name="Blanchette R.A."/>
            <person name="Henrissat B."/>
            <person name="Martin F."/>
            <person name="Cullen D."/>
            <person name="Hibbett D.S."/>
            <person name="Grigoriev I.V."/>
        </authorList>
    </citation>
    <scope>NUCLEOTIDE SEQUENCE [LARGE SCALE GENOMIC DNA]</scope>
    <source>
        <strain evidence="7">MUCL 33604</strain>
    </source>
</reference>
<dbReference type="Gene3D" id="6.10.140.1710">
    <property type="match status" value="1"/>
</dbReference>
<dbReference type="InParanoid" id="A0A067QFP6"/>
<dbReference type="Pfam" id="PF18265">
    <property type="entry name" value="Nas2_N"/>
    <property type="match status" value="1"/>
</dbReference>
<evidence type="ECO:0000256" key="3">
    <source>
        <dbReference type="ARBA" id="ARBA00068021"/>
    </source>
</evidence>